<keyword evidence="2" id="KW-1185">Reference proteome</keyword>
<protein>
    <submittedName>
        <fullName evidence="1">Alkaline phosphatase</fullName>
    </submittedName>
</protein>
<evidence type="ECO:0000313" key="1">
    <source>
        <dbReference type="EMBL" id="AXV10097.1"/>
    </source>
</evidence>
<name>A0A346Y6K0_9ACTN</name>
<dbReference type="Gene3D" id="2.60.40.1120">
    <property type="entry name" value="Carboxypeptidase-like, regulatory domain"/>
    <property type="match status" value="1"/>
</dbReference>
<dbReference type="AlphaFoldDB" id="A0A346Y6K0"/>
<dbReference type="SUPFAM" id="SSF49452">
    <property type="entry name" value="Starch-binding domain-like"/>
    <property type="match status" value="1"/>
</dbReference>
<dbReference type="InterPro" id="IPR007253">
    <property type="entry name" value="Cell_wall-bd_2"/>
</dbReference>
<sequence>MAPSSRTARPSRRDGHRWRASTTLLAPFVVVALVGVAAATVTTGQRGTGRLFEEFTVLTSPDPTGAALALTGHTHRTAGTVLLGRADVFADSLASATLQTDRPLLLTGPTDLDPRVAAELDRLETSHVIVLGGSAAIDDTVTDALADRGVAVTRHAGPDRTGTAVAVADAGAGSDTVLLVRGYGPEGNPTAAFADSLSVGGVAAANGWPVLLTTTDSLSPATRDWLADRRPDRMVVVGGTAAITDRVVEAVAPFVGSVARVAGDTRFTTAATIATTLTGLDDVGRLGTVIVADGTSDDAWAAGFAASHTAATTGGPIVLLDTTGRVPAATAEILARGGTHLLCLAGVDPDVCAALAAPAPQQPHGTVLVDGAGPLEGATVTLEHVDDPTVPPVTATTGPDGTWTASAPAGRWTVVVDHPTVGSQDVTGQLDPAVLTGHDAGPFLLVWPDGNPATSGSVDAGTVTLAVPTVDVTGRVTGPAGSPIDGATVTATTRTPARQAPPMTRTGPDGTFVLQLRPGQWTLRVTAPGHTTGTRDLTVHADGTVEGDLTSPIVLATPPAGPPPPAPDPTVDIRLDSPAGVGFDATGIAPGYRQAVDYVVGYDGDPARVTLSATVDGPLATHLHVEVITDPDTDPTVVFTGTLADLAATGTGVTWEPTGPATRTYRMTVSLPDDTGDDVQGTSASATFTWTADA</sequence>
<dbReference type="Pfam" id="PF13620">
    <property type="entry name" value="CarboxypepD_reg"/>
    <property type="match status" value="1"/>
</dbReference>
<dbReference type="InterPro" id="IPR013784">
    <property type="entry name" value="Carb-bd-like_fold"/>
</dbReference>
<accession>A0A346Y6K0</accession>
<dbReference type="OrthoDB" id="9797391at2"/>
<dbReference type="InterPro" id="IPR051922">
    <property type="entry name" value="Bact_Sporulation_Assoc"/>
</dbReference>
<evidence type="ECO:0000313" key="2">
    <source>
        <dbReference type="Proteomes" id="UP000264006"/>
    </source>
</evidence>
<gene>
    <name evidence="1" type="ORF">DVS28_b0327</name>
</gene>
<reference evidence="1 2" key="1">
    <citation type="submission" date="2018-09" db="EMBL/GenBank/DDBJ databases">
        <title>Complete genome sequence of Euzebya sp. DY32-46 isolated from seawater of Pacific Ocean.</title>
        <authorList>
            <person name="Xu L."/>
            <person name="Wu Y.-H."/>
            <person name="Xu X.-W."/>
        </authorList>
    </citation>
    <scope>NUCLEOTIDE SEQUENCE [LARGE SCALE GENOMIC DNA]</scope>
    <source>
        <strain evidence="1 2">DY32-46</strain>
        <plasmid evidence="2">pedy32-46i</plasmid>
    </source>
</reference>
<organism evidence="1 2">
    <name type="scientific">Euzebya pacifica</name>
    <dbReference type="NCBI Taxonomy" id="1608957"/>
    <lineage>
        <taxon>Bacteria</taxon>
        <taxon>Bacillati</taxon>
        <taxon>Actinomycetota</taxon>
        <taxon>Nitriliruptoria</taxon>
        <taxon>Euzebyales</taxon>
    </lineage>
</organism>
<dbReference type="EMBL" id="CP031166">
    <property type="protein sequence ID" value="AXV10097.1"/>
    <property type="molecule type" value="Genomic_DNA"/>
</dbReference>
<dbReference type="PANTHER" id="PTHR30032:SF8">
    <property type="entry name" value="GERMINATION-SPECIFIC N-ACETYLMURAMOYL-L-ALANINE AMIDASE"/>
    <property type="match status" value="1"/>
</dbReference>
<dbReference type="Pfam" id="PF04122">
    <property type="entry name" value="CW_binding_2"/>
    <property type="match status" value="3"/>
</dbReference>
<dbReference type="Proteomes" id="UP000264006">
    <property type="component" value="Plasmid pEDY32-46I"/>
</dbReference>
<dbReference type="KEGG" id="euz:DVS28_b0327"/>
<keyword evidence="1" id="KW-0614">Plasmid</keyword>
<dbReference type="RefSeq" id="WP_114594678.1">
    <property type="nucleotide sequence ID" value="NZ_CP031166.1"/>
</dbReference>
<dbReference type="GO" id="GO:0030246">
    <property type="term" value="F:carbohydrate binding"/>
    <property type="evidence" value="ECO:0007669"/>
    <property type="project" value="InterPro"/>
</dbReference>
<dbReference type="PANTHER" id="PTHR30032">
    <property type="entry name" value="N-ACETYLMURAMOYL-L-ALANINE AMIDASE-RELATED"/>
    <property type="match status" value="1"/>
</dbReference>
<geneLocation type="plasmid" evidence="2">
    <name>pedy32-46i</name>
</geneLocation>
<proteinExistence type="predicted"/>